<dbReference type="AlphaFoldDB" id="W8KTI5"/>
<dbReference type="HOGENOM" id="CLU_034585_2_2_6"/>
<gene>
    <name evidence="4" type="ORF">M911_06765</name>
</gene>
<organism evidence="4 5">
    <name type="scientific">Ectothiorhodospira haloalkaliphila</name>
    <dbReference type="NCBI Taxonomy" id="421628"/>
    <lineage>
        <taxon>Bacteria</taxon>
        <taxon>Pseudomonadati</taxon>
        <taxon>Pseudomonadota</taxon>
        <taxon>Gammaproteobacteria</taxon>
        <taxon>Chromatiales</taxon>
        <taxon>Ectothiorhodospiraceae</taxon>
        <taxon>Ectothiorhodospira</taxon>
    </lineage>
</organism>
<dbReference type="InterPro" id="IPR050385">
    <property type="entry name" value="Archaeal_FAD_synthase"/>
</dbReference>
<dbReference type="GO" id="GO:0016779">
    <property type="term" value="F:nucleotidyltransferase activity"/>
    <property type="evidence" value="ECO:0007669"/>
    <property type="project" value="UniProtKB-KW"/>
</dbReference>
<protein>
    <submittedName>
        <fullName evidence="4">Glycerol-3-phosphate cytidylyltransferase</fullName>
    </submittedName>
</protein>
<dbReference type="Proteomes" id="UP000019442">
    <property type="component" value="Chromosome"/>
</dbReference>
<dbReference type="PANTHER" id="PTHR43793">
    <property type="entry name" value="FAD SYNTHASE"/>
    <property type="match status" value="1"/>
</dbReference>
<evidence type="ECO:0000313" key="4">
    <source>
        <dbReference type="EMBL" id="AHK78906.1"/>
    </source>
</evidence>
<evidence type="ECO:0000256" key="2">
    <source>
        <dbReference type="ARBA" id="ARBA00022695"/>
    </source>
</evidence>
<reference evidence="4 5" key="1">
    <citation type="journal article" date="2014" name="J Genomics">
        <title>Draft Genome Sequence of the Extremely Halophilic Phototrophic Purple Sulfur Bacterium Halorhodospira halochloris.</title>
        <authorList>
            <person name="Singh K.S."/>
            <person name="Kirksey J."/>
            <person name="Hoff W.D."/>
            <person name="Deole R."/>
        </authorList>
    </citation>
    <scope>NUCLEOTIDE SEQUENCE [LARGE SCALE GENOMIC DNA]</scope>
    <source>
        <strain evidence="4 5">A</strain>
    </source>
</reference>
<evidence type="ECO:0000256" key="1">
    <source>
        <dbReference type="ARBA" id="ARBA00022679"/>
    </source>
</evidence>
<accession>W8KTI5</accession>
<keyword evidence="5" id="KW-1185">Reference proteome</keyword>
<evidence type="ECO:0000259" key="3">
    <source>
        <dbReference type="Pfam" id="PF01467"/>
    </source>
</evidence>
<feature type="domain" description="Cytidyltransferase-like" evidence="3">
    <location>
        <begin position="5"/>
        <end position="124"/>
    </location>
</feature>
<dbReference type="Gene3D" id="3.40.50.620">
    <property type="entry name" value="HUPs"/>
    <property type="match status" value="1"/>
</dbReference>
<reference evidence="5" key="2">
    <citation type="submission" date="2014-02" db="EMBL/GenBank/DDBJ databases">
        <title>Draft Genome Sequence of extremely halophilic bacteria Halorhodospira halochloris.</title>
        <authorList>
            <person name="Singh K.S."/>
        </authorList>
    </citation>
    <scope>NUCLEOTIDE SEQUENCE [LARGE SCALE GENOMIC DNA]</scope>
    <source>
        <strain evidence="5">A</strain>
    </source>
</reference>
<dbReference type="InterPro" id="IPR004821">
    <property type="entry name" value="Cyt_trans-like"/>
</dbReference>
<proteinExistence type="predicted"/>
<dbReference type="PANTHER" id="PTHR43793:SF1">
    <property type="entry name" value="FAD SYNTHASE"/>
    <property type="match status" value="1"/>
</dbReference>
<evidence type="ECO:0000313" key="5">
    <source>
        <dbReference type="Proteomes" id="UP000019442"/>
    </source>
</evidence>
<dbReference type="NCBIfam" id="TIGR00125">
    <property type="entry name" value="cyt_tran_rel"/>
    <property type="match status" value="1"/>
</dbReference>
<dbReference type="KEGG" id="hhc:M911_06765"/>
<sequence>MPTVITYGTFDLFHAGHVRLLKRLKRLGTRLVVGCSTDEFNGIKGKSTIMPYEQRVEILTACRYVDAVFPEQSWGQKPEDIVREKADIFAMGDDWSGQFDDLSNLCQVVYLSRTKDISTTEIKQLVNARFEERLQQLRNSYAQLGDVIKSMG</sequence>
<keyword evidence="2 4" id="KW-0548">Nucleotidyltransferase</keyword>
<name>W8KTI5_9GAMM</name>
<dbReference type="OrthoDB" id="9802794at2"/>
<dbReference type="SUPFAM" id="SSF52374">
    <property type="entry name" value="Nucleotidylyl transferase"/>
    <property type="match status" value="1"/>
</dbReference>
<keyword evidence="1 4" id="KW-0808">Transferase</keyword>
<dbReference type="InterPro" id="IPR014729">
    <property type="entry name" value="Rossmann-like_a/b/a_fold"/>
</dbReference>
<dbReference type="Pfam" id="PF01467">
    <property type="entry name" value="CTP_transf_like"/>
    <property type="match status" value="1"/>
</dbReference>
<dbReference type="EMBL" id="CP007268">
    <property type="protein sequence ID" value="AHK78906.1"/>
    <property type="molecule type" value="Genomic_DNA"/>
</dbReference>
<dbReference type="RefSeq" id="WP_025281314.1">
    <property type="nucleotide sequence ID" value="NZ_CP007268.1"/>
</dbReference>